<dbReference type="EMBL" id="BQKI01000001">
    <property type="protein sequence ID" value="GJM84364.1"/>
    <property type="molecule type" value="Genomic_DNA"/>
</dbReference>
<keyword evidence="2" id="KW-1185">Reference proteome</keyword>
<sequence length="119" mass="13151">MNDNDVSLDLACSSSVTSTDDACEPFIDHASDSLVEEFFAFHANENEDLLDSLIRLRGIVETIGATTFELPKIVIVEKILTLLPRSNLLYITLDLIMEKGLSIEDVTGLLFEDEEITAS</sequence>
<protein>
    <submittedName>
        <fullName evidence="1">Uncharacterized protein</fullName>
    </submittedName>
</protein>
<reference evidence="1" key="1">
    <citation type="journal article" date="2018" name="DNA Res.">
        <title>Multiple hybrid de novo genome assembly of finger millet, an orphan allotetraploid crop.</title>
        <authorList>
            <person name="Hatakeyama M."/>
            <person name="Aluri S."/>
            <person name="Balachadran M.T."/>
            <person name="Sivarajan S.R."/>
            <person name="Patrignani A."/>
            <person name="Gruter S."/>
            <person name="Poveda L."/>
            <person name="Shimizu-Inatsugi R."/>
            <person name="Baeten J."/>
            <person name="Francoijs K.J."/>
            <person name="Nataraja K.N."/>
            <person name="Reddy Y.A.N."/>
            <person name="Phadnis S."/>
            <person name="Ravikumar R.L."/>
            <person name="Schlapbach R."/>
            <person name="Sreeman S.M."/>
            <person name="Shimizu K.K."/>
        </authorList>
    </citation>
    <scope>NUCLEOTIDE SEQUENCE</scope>
</reference>
<gene>
    <name evidence="1" type="primary">ga00026</name>
    <name evidence="1" type="ORF">PR202_ga00026</name>
</gene>
<organism evidence="1 2">
    <name type="scientific">Eleusine coracana subsp. coracana</name>
    <dbReference type="NCBI Taxonomy" id="191504"/>
    <lineage>
        <taxon>Eukaryota</taxon>
        <taxon>Viridiplantae</taxon>
        <taxon>Streptophyta</taxon>
        <taxon>Embryophyta</taxon>
        <taxon>Tracheophyta</taxon>
        <taxon>Spermatophyta</taxon>
        <taxon>Magnoliopsida</taxon>
        <taxon>Liliopsida</taxon>
        <taxon>Poales</taxon>
        <taxon>Poaceae</taxon>
        <taxon>PACMAD clade</taxon>
        <taxon>Chloridoideae</taxon>
        <taxon>Cynodonteae</taxon>
        <taxon>Eleusininae</taxon>
        <taxon>Eleusine</taxon>
    </lineage>
</organism>
<dbReference type="Proteomes" id="UP001054889">
    <property type="component" value="Unassembled WGS sequence"/>
</dbReference>
<proteinExistence type="predicted"/>
<reference evidence="1" key="2">
    <citation type="submission" date="2021-12" db="EMBL/GenBank/DDBJ databases">
        <title>Resequencing data analysis of finger millet.</title>
        <authorList>
            <person name="Hatakeyama M."/>
            <person name="Aluri S."/>
            <person name="Balachadran M.T."/>
            <person name="Sivarajan S.R."/>
            <person name="Poveda L."/>
            <person name="Shimizu-Inatsugi R."/>
            <person name="Schlapbach R."/>
            <person name="Sreeman S.M."/>
            <person name="Shimizu K.K."/>
        </authorList>
    </citation>
    <scope>NUCLEOTIDE SEQUENCE</scope>
</reference>
<comment type="caution">
    <text evidence="1">The sequence shown here is derived from an EMBL/GenBank/DDBJ whole genome shotgun (WGS) entry which is preliminary data.</text>
</comment>
<accession>A0AAV5BEZ3</accession>
<name>A0AAV5BEZ3_ELECO</name>
<dbReference type="AlphaFoldDB" id="A0AAV5BEZ3"/>
<evidence type="ECO:0000313" key="1">
    <source>
        <dbReference type="EMBL" id="GJM84364.1"/>
    </source>
</evidence>
<evidence type="ECO:0000313" key="2">
    <source>
        <dbReference type="Proteomes" id="UP001054889"/>
    </source>
</evidence>